<sequence length="315" mass="34013">IISAPLPSRLGDLEQKILQVLREAASPVKTVQLVRKCQVSKKLNQVLYRMKAVSTVTLTGPATWCLPGDGTGAVIPSELAEAGPSRVSLLPEEAIYRLLAADGPRGALNIAQALGMKTAKDVNPDLYAMRSKHLLSLDQNSKTWAIYRPGEPSPAACTWTRKNQSFENIYQQSTVNMIVQTGSSCHISINNSKGIQIGHTNIMQEPTASEERGSTAPPQPPPTAPGDPSMQEAPASAWGSRDIYMLHCKQVQLGHHNKMSLHGTLDESPAYTPTRSPPGRSTVSVTPSAEASFKQQMPKPGPQSEGNEPQKVHMK</sequence>
<dbReference type="GO" id="GO:0003726">
    <property type="term" value="F:double-stranded RNA adenosine deaminase activity"/>
    <property type="evidence" value="ECO:0007669"/>
    <property type="project" value="InterPro"/>
</dbReference>
<dbReference type="eggNOG" id="ENOG502SRWE">
    <property type="taxonomic scope" value="Eukaryota"/>
</dbReference>
<dbReference type="PANTHER" id="PTHR14966:SF0">
    <property type="entry name" value="Z-DNA-BINDING PROTEIN 1"/>
    <property type="match status" value="1"/>
</dbReference>
<organism evidence="4 5">
    <name type="scientific">Loxodonta africana</name>
    <name type="common">African elephant</name>
    <dbReference type="NCBI Taxonomy" id="9785"/>
    <lineage>
        <taxon>Eukaryota</taxon>
        <taxon>Metazoa</taxon>
        <taxon>Chordata</taxon>
        <taxon>Craniata</taxon>
        <taxon>Vertebrata</taxon>
        <taxon>Euteleostomi</taxon>
        <taxon>Mammalia</taxon>
        <taxon>Eutheria</taxon>
        <taxon>Afrotheria</taxon>
        <taxon>Proboscidea</taxon>
        <taxon>Elephantidae</taxon>
        <taxon>Loxodonta</taxon>
    </lineage>
</organism>
<feature type="region of interest" description="Disordered" evidence="2">
    <location>
        <begin position="260"/>
        <end position="315"/>
    </location>
</feature>
<dbReference type="GO" id="GO:0005634">
    <property type="term" value="C:nucleus"/>
    <property type="evidence" value="ECO:0007669"/>
    <property type="project" value="TreeGrafter"/>
</dbReference>
<dbReference type="InParanoid" id="G3T6V5"/>
<dbReference type="HOGENOM" id="CLU_053260_0_0_1"/>
<dbReference type="InterPro" id="IPR036390">
    <property type="entry name" value="WH_DNA-bd_sf"/>
</dbReference>
<dbReference type="OMA" id="PATWCLA"/>
<dbReference type="Proteomes" id="UP000007646">
    <property type="component" value="Unassembled WGS sequence"/>
</dbReference>
<dbReference type="PROSITE" id="PS50139">
    <property type="entry name" value="Z_BINDING"/>
    <property type="match status" value="1"/>
</dbReference>
<evidence type="ECO:0000313" key="5">
    <source>
        <dbReference type="Proteomes" id="UP000007646"/>
    </source>
</evidence>
<dbReference type="AlphaFoldDB" id="G3T6V5"/>
<evidence type="ECO:0000313" key="4">
    <source>
        <dbReference type="Ensembl" id="ENSLAFP00000009285.3"/>
    </source>
</evidence>
<dbReference type="InterPro" id="IPR042371">
    <property type="entry name" value="Z_dom"/>
</dbReference>
<keyword evidence="5" id="KW-1185">Reference proteome</keyword>
<evidence type="ECO:0000256" key="2">
    <source>
        <dbReference type="SAM" id="MobiDB-lite"/>
    </source>
</evidence>
<name>G3T6V5_LOXAF</name>
<reference evidence="4" key="3">
    <citation type="submission" date="2025-09" db="UniProtKB">
        <authorList>
            <consortium name="Ensembl"/>
        </authorList>
    </citation>
    <scope>IDENTIFICATION</scope>
    <source>
        <strain evidence="4">Isolate ISIS603380</strain>
    </source>
</reference>
<dbReference type="SUPFAM" id="SSF46785">
    <property type="entry name" value="Winged helix' DNA-binding domain"/>
    <property type="match status" value="2"/>
</dbReference>
<evidence type="ECO:0000256" key="1">
    <source>
        <dbReference type="ARBA" id="ARBA00022884"/>
    </source>
</evidence>
<dbReference type="Pfam" id="PF12721">
    <property type="entry name" value="RHIM"/>
    <property type="match status" value="2"/>
</dbReference>
<dbReference type="GO" id="GO:0003723">
    <property type="term" value="F:RNA binding"/>
    <property type="evidence" value="ECO:0007669"/>
    <property type="project" value="UniProtKB-KW"/>
</dbReference>
<dbReference type="FunCoup" id="G3T6V5">
    <property type="interactions" value="161"/>
</dbReference>
<dbReference type="Ensembl" id="ENSLAFT00000011095.3">
    <property type="protein sequence ID" value="ENSLAFP00000009285.3"/>
    <property type="gene ID" value="ENSLAFG00000011094.3"/>
</dbReference>
<dbReference type="STRING" id="9785.ENSLAFP00000009285"/>
<protein>
    <recommendedName>
        <fullName evidence="3">Z-binding domain-containing protein</fullName>
    </recommendedName>
</protein>
<accession>G3T6V5</accession>
<feature type="compositionally biased region" description="Polar residues" evidence="2">
    <location>
        <begin position="271"/>
        <end position="295"/>
    </location>
</feature>
<reference evidence="4 5" key="1">
    <citation type="submission" date="2009-06" db="EMBL/GenBank/DDBJ databases">
        <title>The Genome Sequence of Loxodonta africana (African elephant).</title>
        <authorList>
            <person name="Di Palma F."/>
            <person name="Heiman D."/>
            <person name="Young S."/>
            <person name="Johnson J."/>
            <person name="Lander E.S."/>
            <person name="Lindblad-Toh K."/>
        </authorList>
    </citation>
    <scope>NUCLEOTIDE SEQUENCE [LARGE SCALE GENOMIC DNA]</scope>
    <source>
        <strain evidence="4 5">Isolate ISIS603380</strain>
    </source>
</reference>
<dbReference type="SMART" id="SM00550">
    <property type="entry name" value="Zalpha"/>
    <property type="match status" value="2"/>
</dbReference>
<evidence type="ECO:0000259" key="3">
    <source>
        <dbReference type="PROSITE" id="PS50139"/>
    </source>
</evidence>
<dbReference type="Gene3D" id="1.10.10.10">
    <property type="entry name" value="Winged helix-like DNA-binding domain superfamily/Winged helix DNA-binding domain"/>
    <property type="match status" value="2"/>
</dbReference>
<dbReference type="InterPro" id="IPR036388">
    <property type="entry name" value="WH-like_DNA-bd_sf"/>
</dbReference>
<feature type="domain" description="Z-binding" evidence="3">
    <location>
        <begin position="85"/>
        <end position="148"/>
    </location>
</feature>
<dbReference type="GO" id="GO:0003677">
    <property type="term" value="F:DNA binding"/>
    <property type="evidence" value="ECO:0007669"/>
    <property type="project" value="InterPro"/>
</dbReference>
<dbReference type="InterPro" id="IPR025735">
    <property type="entry name" value="RHIM"/>
</dbReference>
<dbReference type="GeneTree" id="ENSGT00390000002234"/>
<proteinExistence type="predicted"/>
<dbReference type="InterPro" id="IPR042361">
    <property type="entry name" value="ZBP1"/>
</dbReference>
<reference evidence="4" key="2">
    <citation type="submission" date="2025-08" db="UniProtKB">
        <authorList>
            <consortium name="Ensembl"/>
        </authorList>
    </citation>
    <scope>IDENTIFICATION</scope>
    <source>
        <strain evidence="4">Isolate ISIS603380</strain>
    </source>
</reference>
<feature type="region of interest" description="Disordered" evidence="2">
    <location>
        <begin position="207"/>
        <end position="236"/>
    </location>
</feature>
<dbReference type="PANTHER" id="PTHR14966">
    <property type="entry name" value="Z-DNA-BINDING PROTEIN 1"/>
    <property type="match status" value="1"/>
</dbReference>
<keyword evidence="1" id="KW-0694">RNA-binding</keyword>
<dbReference type="GO" id="GO:0060340">
    <property type="term" value="P:positive regulation of type I interferon-mediated signaling pathway"/>
    <property type="evidence" value="ECO:0007669"/>
    <property type="project" value="InterPro"/>
</dbReference>